<feature type="domain" description="Integrase catalytic" evidence="1">
    <location>
        <begin position="151"/>
        <end position="211"/>
    </location>
</feature>
<dbReference type="AlphaFoldDB" id="A0A2G8KXH7"/>
<dbReference type="Proteomes" id="UP000230750">
    <property type="component" value="Unassembled WGS sequence"/>
</dbReference>
<name>A0A2G8KXH7_STIJA</name>
<sequence>MDSDQNEEWRDIQVRDKDVGLIVLWKQIQNSRPTWEQVASESPTLRNYWTQWDRLQLRDGVLHRCFESGTGATQLWQLVVPQELQEEILENAHNHRLSGHLMGRKTLGRIRDHFYWSGYRRAVEKWCKNCDTCASRKGPMKRPKGKMKQYISGEPLQRCAMDIMGPLPVSDRGNKYVLVIADYFSKWTEAYAMPDMEAETVANILVEEFLL</sequence>
<proteinExistence type="predicted"/>
<dbReference type="Gene3D" id="3.30.420.10">
    <property type="entry name" value="Ribonuclease H-like superfamily/Ribonuclease H"/>
    <property type="match status" value="1"/>
</dbReference>
<evidence type="ECO:0000313" key="2">
    <source>
        <dbReference type="EMBL" id="PIK52716.1"/>
    </source>
</evidence>
<dbReference type="Pfam" id="PF17921">
    <property type="entry name" value="Integrase_H2C2"/>
    <property type="match status" value="1"/>
</dbReference>
<evidence type="ECO:0000313" key="3">
    <source>
        <dbReference type="Proteomes" id="UP000230750"/>
    </source>
</evidence>
<dbReference type="InterPro" id="IPR050951">
    <property type="entry name" value="Retrovirus_Pol_polyprotein"/>
</dbReference>
<accession>A0A2G8KXH7</accession>
<dbReference type="SUPFAM" id="SSF53098">
    <property type="entry name" value="Ribonuclease H-like"/>
    <property type="match status" value="1"/>
</dbReference>
<dbReference type="EMBL" id="MRZV01000316">
    <property type="protein sequence ID" value="PIK52716.1"/>
    <property type="molecule type" value="Genomic_DNA"/>
</dbReference>
<dbReference type="Gene3D" id="1.10.340.70">
    <property type="match status" value="1"/>
</dbReference>
<keyword evidence="3" id="KW-1185">Reference proteome</keyword>
<dbReference type="InterPro" id="IPR041588">
    <property type="entry name" value="Integrase_H2C2"/>
</dbReference>
<dbReference type="InterPro" id="IPR012337">
    <property type="entry name" value="RNaseH-like_sf"/>
</dbReference>
<dbReference type="PANTHER" id="PTHR37984:SF15">
    <property type="entry name" value="INTEGRASE CATALYTIC DOMAIN-CONTAINING PROTEIN"/>
    <property type="match status" value="1"/>
</dbReference>
<gene>
    <name evidence="2" type="ORF">BSL78_10405</name>
</gene>
<dbReference type="PANTHER" id="PTHR37984">
    <property type="entry name" value="PROTEIN CBG26694"/>
    <property type="match status" value="1"/>
</dbReference>
<dbReference type="InterPro" id="IPR036397">
    <property type="entry name" value="RNaseH_sf"/>
</dbReference>
<dbReference type="GO" id="GO:0003676">
    <property type="term" value="F:nucleic acid binding"/>
    <property type="evidence" value="ECO:0007669"/>
    <property type="project" value="InterPro"/>
</dbReference>
<organism evidence="2 3">
    <name type="scientific">Stichopus japonicus</name>
    <name type="common">Sea cucumber</name>
    <dbReference type="NCBI Taxonomy" id="307972"/>
    <lineage>
        <taxon>Eukaryota</taxon>
        <taxon>Metazoa</taxon>
        <taxon>Echinodermata</taxon>
        <taxon>Eleutherozoa</taxon>
        <taxon>Echinozoa</taxon>
        <taxon>Holothuroidea</taxon>
        <taxon>Aspidochirotacea</taxon>
        <taxon>Aspidochirotida</taxon>
        <taxon>Stichopodidae</taxon>
        <taxon>Apostichopus</taxon>
    </lineage>
</organism>
<dbReference type="GO" id="GO:0015074">
    <property type="term" value="P:DNA integration"/>
    <property type="evidence" value="ECO:0007669"/>
    <property type="project" value="InterPro"/>
</dbReference>
<protein>
    <submittedName>
        <fullName evidence="2">Retrovirus-related Pol polyprotein from transposon</fullName>
    </submittedName>
</protein>
<evidence type="ECO:0000259" key="1">
    <source>
        <dbReference type="PROSITE" id="PS50994"/>
    </source>
</evidence>
<dbReference type="InterPro" id="IPR001584">
    <property type="entry name" value="Integrase_cat-core"/>
</dbReference>
<dbReference type="OrthoDB" id="10030726at2759"/>
<reference evidence="2 3" key="1">
    <citation type="journal article" date="2017" name="PLoS Biol.">
        <title>The sea cucumber genome provides insights into morphological evolution and visceral regeneration.</title>
        <authorList>
            <person name="Zhang X."/>
            <person name="Sun L."/>
            <person name="Yuan J."/>
            <person name="Sun Y."/>
            <person name="Gao Y."/>
            <person name="Zhang L."/>
            <person name="Li S."/>
            <person name="Dai H."/>
            <person name="Hamel J.F."/>
            <person name="Liu C."/>
            <person name="Yu Y."/>
            <person name="Liu S."/>
            <person name="Lin W."/>
            <person name="Guo K."/>
            <person name="Jin S."/>
            <person name="Xu P."/>
            <person name="Storey K.B."/>
            <person name="Huan P."/>
            <person name="Zhang T."/>
            <person name="Zhou Y."/>
            <person name="Zhang J."/>
            <person name="Lin C."/>
            <person name="Li X."/>
            <person name="Xing L."/>
            <person name="Huo D."/>
            <person name="Sun M."/>
            <person name="Wang L."/>
            <person name="Mercier A."/>
            <person name="Li F."/>
            <person name="Yang H."/>
            <person name="Xiang J."/>
        </authorList>
    </citation>
    <scope>NUCLEOTIDE SEQUENCE [LARGE SCALE GENOMIC DNA]</scope>
    <source>
        <strain evidence="2">Shaxun</strain>
        <tissue evidence="2">Muscle</tissue>
    </source>
</reference>
<comment type="caution">
    <text evidence="2">The sequence shown here is derived from an EMBL/GenBank/DDBJ whole genome shotgun (WGS) entry which is preliminary data.</text>
</comment>
<dbReference type="FunFam" id="1.10.340.70:FF:000001">
    <property type="entry name" value="Retrovirus-related Pol polyprotein from transposon gypsy-like Protein"/>
    <property type="match status" value="1"/>
</dbReference>
<dbReference type="PROSITE" id="PS50994">
    <property type="entry name" value="INTEGRASE"/>
    <property type="match status" value="1"/>
</dbReference>